<feature type="transmembrane region" description="Helical" evidence="5">
    <location>
        <begin position="100"/>
        <end position="119"/>
    </location>
</feature>
<dbReference type="InterPro" id="IPR014743">
    <property type="entry name" value="Cl-channel_core"/>
</dbReference>
<dbReference type="PANTHER" id="PTHR43427">
    <property type="entry name" value="CHLORIDE CHANNEL PROTEIN CLC-E"/>
    <property type="match status" value="1"/>
</dbReference>
<name>A0A9J6QQM4_9FIRM</name>
<evidence type="ECO:0000256" key="5">
    <source>
        <dbReference type="SAM" id="Phobius"/>
    </source>
</evidence>
<feature type="transmembrane region" description="Helical" evidence="5">
    <location>
        <begin position="184"/>
        <end position="207"/>
    </location>
</feature>
<dbReference type="PANTHER" id="PTHR43427:SF12">
    <property type="entry name" value="CHLORIDE TRANSPORTER"/>
    <property type="match status" value="1"/>
</dbReference>
<protein>
    <submittedName>
        <fullName evidence="6">Chloride channel protein</fullName>
    </submittedName>
</protein>
<keyword evidence="3 5" id="KW-1133">Transmembrane helix</keyword>
<feature type="transmembrane region" description="Helical" evidence="5">
    <location>
        <begin position="326"/>
        <end position="344"/>
    </location>
</feature>
<evidence type="ECO:0000313" key="7">
    <source>
        <dbReference type="Proteomes" id="UP001065549"/>
    </source>
</evidence>
<feature type="transmembrane region" description="Helical" evidence="5">
    <location>
        <begin position="266"/>
        <end position="283"/>
    </location>
</feature>
<evidence type="ECO:0000256" key="2">
    <source>
        <dbReference type="ARBA" id="ARBA00022692"/>
    </source>
</evidence>
<keyword evidence="4 5" id="KW-0472">Membrane</keyword>
<feature type="transmembrane region" description="Helical" evidence="5">
    <location>
        <begin position="152"/>
        <end position="177"/>
    </location>
</feature>
<feature type="transmembrane region" description="Helical" evidence="5">
    <location>
        <begin position="350"/>
        <end position="375"/>
    </location>
</feature>
<reference evidence="6" key="1">
    <citation type="submission" date="2022-09" db="EMBL/GenBank/DDBJ databases">
        <title>Culturomic study of gut microbiota in children with autism spectrum disorder.</title>
        <authorList>
            <person name="Efimov B.A."/>
            <person name="Chaplin A.V."/>
            <person name="Sokolova S.R."/>
            <person name="Pikina A.P."/>
            <person name="Korzhanova M."/>
            <person name="Belova V."/>
            <person name="Korostin D."/>
        </authorList>
    </citation>
    <scope>NUCLEOTIDE SEQUENCE</scope>
    <source>
        <strain evidence="6">ASD5510</strain>
    </source>
</reference>
<evidence type="ECO:0000256" key="3">
    <source>
        <dbReference type="ARBA" id="ARBA00022989"/>
    </source>
</evidence>
<accession>A0A9J6QQM4</accession>
<dbReference type="GO" id="GO:0015108">
    <property type="term" value="F:chloride transmembrane transporter activity"/>
    <property type="evidence" value="ECO:0007669"/>
    <property type="project" value="InterPro"/>
</dbReference>
<dbReference type="InterPro" id="IPR001807">
    <property type="entry name" value="ClC"/>
</dbReference>
<dbReference type="InterPro" id="IPR050368">
    <property type="entry name" value="ClC-type_chloride_channel"/>
</dbReference>
<dbReference type="SUPFAM" id="SSF81340">
    <property type="entry name" value="Clc chloride channel"/>
    <property type="match status" value="1"/>
</dbReference>
<dbReference type="EMBL" id="JAOSHN010000002">
    <property type="protein sequence ID" value="MCU7377724.1"/>
    <property type="molecule type" value="Genomic_DNA"/>
</dbReference>
<feature type="transmembrane region" description="Helical" evidence="5">
    <location>
        <begin position="23"/>
        <end position="48"/>
    </location>
</feature>
<dbReference type="Pfam" id="PF00654">
    <property type="entry name" value="Voltage_CLC"/>
    <property type="match status" value="1"/>
</dbReference>
<dbReference type="Gene3D" id="1.10.3080.10">
    <property type="entry name" value="Clc chloride channel"/>
    <property type="match status" value="1"/>
</dbReference>
<feature type="transmembrane region" description="Helical" evidence="5">
    <location>
        <begin position="60"/>
        <end position="79"/>
    </location>
</feature>
<keyword evidence="2 5" id="KW-0812">Transmembrane</keyword>
<sequence>MKNRLKYKIKSRIKYVRIFIKSFFKWLLIAGVVGVISGGVGTLFRLSVENSNVLRQANPWLIFLLPLGGLLIVSCYQLCGIKSPIGTDRVIGSVRAEEEVPVILGPLIFISTVITHLLGGSAGREGAALQLGGSIGTHVGKLFRLDEKDMSLIVLSGMSGVFAALFGTPLTSVFFALEVISVGVIYYSGLVPCLVSALVAYSISGYFGFDLEIEKVLAIPDLGLFPVLRVAVLGVCCAVISIVYIFTMDRIDDGFEKLFRNPYLRILAGGVILVGLSMLFPSGNYNGSGMGVIFQALDGHADWWAFLVKILFTAITLGAGFKGGEIVPTFFIGSTMGCWVGSLLGLEPGFAAAIGLIATFCAVVNSPVASILLGIELFGAQGLIFFGIACSISYMLSGYYGLYGSQKIMYSKTKAKYININAR</sequence>
<evidence type="ECO:0000256" key="1">
    <source>
        <dbReference type="ARBA" id="ARBA00004141"/>
    </source>
</evidence>
<gene>
    <name evidence="6" type="ORF">OBO34_05065</name>
</gene>
<dbReference type="Proteomes" id="UP001065549">
    <property type="component" value="Unassembled WGS sequence"/>
</dbReference>
<dbReference type="GO" id="GO:0016020">
    <property type="term" value="C:membrane"/>
    <property type="evidence" value="ECO:0007669"/>
    <property type="project" value="UniProtKB-SubCell"/>
</dbReference>
<keyword evidence="7" id="KW-1185">Reference proteome</keyword>
<organism evidence="6 7">
    <name type="scientific">Hominibacterium faecale</name>
    <dbReference type="NCBI Taxonomy" id="2839743"/>
    <lineage>
        <taxon>Bacteria</taxon>
        <taxon>Bacillati</taxon>
        <taxon>Bacillota</taxon>
        <taxon>Clostridia</taxon>
        <taxon>Peptostreptococcales</taxon>
        <taxon>Anaerovoracaceae</taxon>
        <taxon>Hominibacterium</taxon>
    </lineage>
</organism>
<evidence type="ECO:0000256" key="4">
    <source>
        <dbReference type="ARBA" id="ARBA00023136"/>
    </source>
</evidence>
<feature type="transmembrane region" description="Helical" evidence="5">
    <location>
        <begin position="382"/>
        <end position="402"/>
    </location>
</feature>
<dbReference type="RefSeq" id="WP_148394885.1">
    <property type="nucleotide sequence ID" value="NZ_JAJAGH010000003.1"/>
</dbReference>
<dbReference type="AlphaFoldDB" id="A0A9J6QQM4"/>
<evidence type="ECO:0000313" key="6">
    <source>
        <dbReference type="EMBL" id="MCU7377724.1"/>
    </source>
</evidence>
<proteinExistence type="predicted"/>
<comment type="caution">
    <text evidence="6">The sequence shown here is derived from an EMBL/GenBank/DDBJ whole genome shotgun (WGS) entry which is preliminary data.</text>
</comment>
<feature type="transmembrane region" description="Helical" evidence="5">
    <location>
        <begin position="227"/>
        <end position="246"/>
    </location>
</feature>
<feature type="transmembrane region" description="Helical" evidence="5">
    <location>
        <begin position="303"/>
        <end position="321"/>
    </location>
</feature>
<comment type="subcellular location">
    <subcellularLocation>
        <location evidence="1">Membrane</location>
        <topology evidence="1">Multi-pass membrane protein</topology>
    </subcellularLocation>
</comment>